<feature type="compositionally biased region" description="Polar residues" evidence="1">
    <location>
        <begin position="270"/>
        <end position="288"/>
    </location>
</feature>
<evidence type="ECO:0000313" key="2">
    <source>
        <dbReference type="EMBL" id="OHT93204.1"/>
    </source>
</evidence>
<dbReference type="RefSeq" id="WP_070946347.1">
    <property type="nucleotide sequence ID" value="NZ_MLCL01000024.1"/>
</dbReference>
<comment type="caution">
    <text evidence="2">The sequence shown here is derived from an EMBL/GenBank/DDBJ whole genome shotgun (WGS) entry which is preliminary data.</text>
</comment>
<dbReference type="STRING" id="1908205.BKG60_07390"/>
<dbReference type="Proteomes" id="UP000179636">
    <property type="component" value="Unassembled WGS sequence"/>
</dbReference>
<dbReference type="InterPro" id="IPR049709">
    <property type="entry name" value="IniB-like_N"/>
</dbReference>
<feature type="region of interest" description="Disordered" evidence="1">
    <location>
        <begin position="270"/>
        <end position="382"/>
    </location>
</feature>
<dbReference type="OrthoDB" id="4753796at2"/>
<sequence>MAISLIDFILDLFRSPASAASFIADPDGSLRDAGLPNVTAAQLHAVAATAAPAGVLLGGGNPVVGLQRAVADHHSIPASFGNQVASPFSPQTQVASNNTTDWASHNDTDFASNNHTPIMSPNQDAGANAQQGAFNLGFGDITLGDKSTNTATNGGVVVDGDNDGDIVSGDGAVLGDGNTMNNGDIWAGAGSNVAVGKDNDIEDNSQTAGGDLISDNEGPVISDVDMSGGHGGGASGGDSLIGIGSGGASGGDGGNAGSIILTDASTTAVGGNQTSVDGDYGSDNTQDNSVSTSVETETHSSVEDNSSSYESNIASGNETALGSGNETNTALASGNSYDTSSAFGSGNNYDGSSAFGSGNSFESQSDTDVASSNSTNTGFDAF</sequence>
<dbReference type="AlphaFoldDB" id="A0A1Q9WFF5"/>
<feature type="region of interest" description="Disordered" evidence="1">
    <location>
        <begin position="198"/>
        <end position="238"/>
    </location>
</feature>
<evidence type="ECO:0008006" key="4">
    <source>
        <dbReference type="Google" id="ProtNLM"/>
    </source>
</evidence>
<feature type="region of interest" description="Disordered" evidence="1">
    <location>
        <begin position="81"/>
        <end position="130"/>
    </location>
</feature>
<accession>A0A1Q9WFF5</accession>
<proteinExistence type="predicted"/>
<protein>
    <recommendedName>
        <fullName evidence="4">Isoniazid-inducible protein iniB</fullName>
    </recommendedName>
</protein>
<evidence type="ECO:0000313" key="3">
    <source>
        <dbReference type="Proteomes" id="UP000179636"/>
    </source>
</evidence>
<organism evidence="2 3">
    <name type="scientific">Mycobacterium syngnathidarum</name>
    <dbReference type="NCBI Taxonomy" id="1908205"/>
    <lineage>
        <taxon>Bacteria</taxon>
        <taxon>Bacillati</taxon>
        <taxon>Actinomycetota</taxon>
        <taxon>Actinomycetes</taxon>
        <taxon>Mycobacteriales</taxon>
        <taxon>Mycobacteriaceae</taxon>
        <taxon>Mycobacterium</taxon>
    </lineage>
</organism>
<feature type="compositionally biased region" description="Polar residues" evidence="1">
    <location>
        <begin position="313"/>
        <end position="382"/>
    </location>
</feature>
<evidence type="ECO:0000256" key="1">
    <source>
        <dbReference type="SAM" id="MobiDB-lite"/>
    </source>
</evidence>
<dbReference type="NCBIfam" id="NF038175">
    <property type="entry name" value="IniB_NTERM"/>
    <property type="match status" value="1"/>
</dbReference>
<accession>A0A1S1K1H9</accession>
<keyword evidence="3" id="KW-1185">Reference proteome</keyword>
<feature type="compositionally biased region" description="Polar residues" evidence="1">
    <location>
        <begin position="81"/>
        <end position="121"/>
    </location>
</feature>
<dbReference type="EMBL" id="MLHV01000025">
    <property type="protein sequence ID" value="OHT93204.1"/>
    <property type="molecule type" value="Genomic_DNA"/>
</dbReference>
<gene>
    <name evidence="2" type="ORF">BKG61_22600</name>
</gene>
<reference evidence="2 3" key="1">
    <citation type="submission" date="2016-10" db="EMBL/GenBank/DDBJ databases">
        <title>Evaluation of Human, Animal and Environmental Mycobacterium chelonae Isolates by Core Genome Phylogenomic Analysis, Targeted Gene Comparison, and Anti-microbial Susceptibility Patterns: A Tale of Mistaken Identities.</title>
        <authorList>
            <person name="Fogelson S.B."/>
            <person name="Camus A.C."/>
            <person name="Lorenz W."/>
            <person name="Vasireddy R."/>
            <person name="Vasireddy S."/>
            <person name="Smith T."/>
            <person name="Brown-Elliott B.A."/>
            <person name="Wallace R.J.Jr."/>
            <person name="Hasan N.A."/>
            <person name="Reischl U."/>
            <person name="Sanchez S."/>
        </authorList>
    </citation>
    <scope>NUCLEOTIDE SEQUENCE [LARGE SCALE GENOMIC DNA]</scope>
    <source>
        <strain evidence="2 3">24999</strain>
    </source>
</reference>
<feature type="compositionally biased region" description="Low complexity" evidence="1">
    <location>
        <begin position="303"/>
        <end position="312"/>
    </location>
</feature>
<name>A0A1Q9WFF5_9MYCO</name>